<dbReference type="EMBL" id="CP144541">
    <property type="protein sequence ID" value="WVW78901.1"/>
    <property type="molecule type" value="Genomic_DNA"/>
</dbReference>
<feature type="compositionally biased region" description="Low complexity" evidence="1">
    <location>
        <begin position="304"/>
        <end position="321"/>
    </location>
</feature>
<accession>A0A1B9G6C4</accession>
<gene>
    <name evidence="2" type="ORF">I302_04237</name>
    <name evidence="3" type="ORF">I302_100864</name>
</gene>
<feature type="compositionally biased region" description="Polar residues" evidence="1">
    <location>
        <begin position="206"/>
        <end position="227"/>
    </location>
</feature>
<feature type="compositionally biased region" description="Polar residues" evidence="1">
    <location>
        <begin position="85"/>
        <end position="105"/>
    </location>
</feature>
<evidence type="ECO:0000313" key="3">
    <source>
        <dbReference type="EMBL" id="WVW78901.1"/>
    </source>
</evidence>
<name>A0A1B9G6C4_9TREE</name>
<feature type="region of interest" description="Disordered" evidence="1">
    <location>
        <begin position="66"/>
        <end position="116"/>
    </location>
</feature>
<evidence type="ECO:0000313" key="4">
    <source>
        <dbReference type="Proteomes" id="UP000092730"/>
    </source>
</evidence>
<dbReference type="EMBL" id="KI894020">
    <property type="protein sequence ID" value="OCF26551.1"/>
    <property type="molecule type" value="Genomic_DNA"/>
</dbReference>
<feature type="region of interest" description="Disordered" evidence="1">
    <location>
        <begin position="131"/>
        <end position="227"/>
    </location>
</feature>
<dbReference type="AlphaFoldDB" id="A0A1B9G6C4"/>
<feature type="compositionally biased region" description="Polar residues" evidence="1">
    <location>
        <begin position="322"/>
        <end position="339"/>
    </location>
</feature>
<proteinExistence type="predicted"/>
<feature type="region of interest" description="Disordered" evidence="1">
    <location>
        <begin position="258"/>
        <end position="342"/>
    </location>
</feature>
<evidence type="ECO:0000313" key="2">
    <source>
        <dbReference type="EMBL" id="OCF26551.1"/>
    </source>
</evidence>
<sequence>MSDTYGTPFNAHGSRYGFNDSVKGGHRGGWGSDIGNHKPSQPFTTVSDQLTATPSQAMVVHQETPVSHTPAGCFPQGPAHDQGSHYGTSPVPSQHYGQPPSTDFNSGYPPAQAPQGNYDYAAAQFYASAQTSTHGGHVGQPYPQGPLPQHPPSGHVPWQSGRPSYPTGGLPHSNSNYSDNPSHDQGQLTPYGTSNNSQLNLMVPNQYGQPNGVPSPTLQSGQQGIHQSYSTETKLSVAYDQHQGQVVSYPPQCNPLYGETPLAQSAPQSSTSSHVQVQASYGRKEHHYTPSPNQYHVPPVHAGQQSHSTSLSQSDTSLQVSGGYQHNTYHGEQQAGNSSGKRRKWGLKFNASVEFDYENSSRSIDSQSFDENVGHSPNSGGTADELYRGN</sequence>
<feature type="compositionally biased region" description="Polar residues" evidence="1">
    <location>
        <begin position="358"/>
        <end position="381"/>
    </location>
</feature>
<reference evidence="2" key="1">
    <citation type="submission" date="2013-07" db="EMBL/GenBank/DDBJ databases">
        <title>The Genome Sequence of Cryptococcus bestiolae CBS10118.</title>
        <authorList>
            <consortium name="The Broad Institute Genome Sequencing Platform"/>
            <person name="Cuomo C."/>
            <person name="Litvintseva A."/>
            <person name="Chen Y."/>
            <person name="Heitman J."/>
            <person name="Sun S."/>
            <person name="Springer D."/>
            <person name="Dromer F."/>
            <person name="Young S.K."/>
            <person name="Zeng Q."/>
            <person name="Gargeya S."/>
            <person name="Fitzgerald M."/>
            <person name="Abouelleil A."/>
            <person name="Alvarado L."/>
            <person name="Berlin A.M."/>
            <person name="Chapman S.B."/>
            <person name="Dewar J."/>
            <person name="Goldberg J."/>
            <person name="Griggs A."/>
            <person name="Gujja S."/>
            <person name="Hansen M."/>
            <person name="Howarth C."/>
            <person name="Imamovic A."/>
            <person name="Larimer J."/>
            <person name="McCowan C."/>
            <person name="Murphy C."/>
            <person name="Pearson M."/>
            <person name="Priest M."/>
            <person name="Roberts A."/>
            <person name="Saif S."/>
            <person name="Shea T."/>
            <person name="Sykes S."/>
            <person name="Wortman J."/>
            <person name="Nusbaum C."/>
            <person name="Birren B."/>
        </authorList>
    </citation>
    <scope>NUCLEOTIDE SEQUENCE [LARGE SCALE GENOMIC DNA]</scope>
    <source>
        <strain evidence="2">CBS 10118</strain>
    </source>
</reference>
<dbReference type="KEGG" id="kbi:30208636"/>
<dbReference type="Proteomes" id="UP000092730">
    <property type="component" value="Chromosome 1"/>
</dbReference>
<dbReference type="VEuPathDB" id="FungiDB:I302_04237"/>
<keyword evidence="4" id="KW-1185">Reference proteome</keyword>
<organism evidence="2">
    <name type="scientific">Kwoniella bestiolae CBS 10118</name>
    <dbReference type="NCBI Taxonomy" id="1296100"/>
    <lineage>
        <taxon>Eukaryota</taxon>
        <taxon>Fungi</taxon>
        <taxon>Dikarya</taxon>
        <taxon>Basidiomycota</taxon>
        <taxon>Agaricomycotina</taxon>
        <taxon>Tremellomycetes</taxon>
        <taxon>Tremellales</taxon>
        <taxon>Cryptococcaceae</taxon>
        <taxon>Kwoniella</taxon>
    </lineage>
</organism>
<dbReference type="RefSeq" id="XP_019047621.1">
    <property type="nucleotide sequence ID" value="XM_019190873.1"/>
</dbReference>
<reference evidence="3" key="2">
    <citation type="submission" date="2013-07" db="EMBL/GenBank/DDBJ databases">
        <authorList>
            <consortium name="The Broad Institute Genome Sequencing Platform"/>
            <person name="Cuomo C."/>
            <person name="Litvintseva A."/>
            <person name="Chen Y."/>
            <person name="Heitman J."/>
            <person name="Sun S."/>
            <person name="Springer D."/>
            <person name="Dromer F."/>
            <person name="Young S.K."/>
            <person name="Zeng Q."/>
            <person name="Gargeya S."/>
            <person name="Fitzgerald M."/>
            <person name="Abouelleil A."/>
            <person name="Alvarado L."/>
            <person name="Berlin A.M."/>
            <person name="Chapman S.B."/>
            <person name="Dewar J."/>
            <person name="Goldberg J."/>
            <person name="Griggs A."/>
            <person name="Gujja S."/>
            <person name="Hansen M."/>
            <person name="Howarth C."/>
            <person name="Imamovic A."/>
            <person name="Larimer J."/>
            <person name="McCowan C."/>
            <person name="Murphy C."/>
            <person name="Pearson M."/>
            <person name="Priest M."/>
            <person name="Roberts A."/>
            <person name="Saif S."/>
            <person name="Shea T."/>
            <person name="Sykes S."/>
            <person name="Wortman J."/>
            <person name="Nusbaum C."/>
            <person name="Birren B."/>
        </authorList>
    </citation>
    <scope>NUCLEOTIDE SEQUENCE</scope>
    <source>
        <strain evidence="3">CBS 10118</strain>
    </source>
</reference>
<reference evidence="3" key="4">
    <citation type="submission" date="2024-02" db="EMBL/GenBank/DDBJ databases">
        <title>Comparative genomics of Cryptococcus and Kwoniella reveals pathogenesis evolution and contrasting modes of karyotype evolution via chromosome fusion or intercentromeric recombination.</title>
        <authorList>
            <person name="Coelho M.A."/>
            <person name="David-Palma M."/>
            <person name="Shea T."/>
            <person name="Bowers K."/>
            <person name="McGinley-Smith S."/>
            <person name="Mohammad A.W."/>
            <person name="Gnirke A."/>
            <person name="Yurkov A.M."/>
            <person name="Nowrousian M."/>
            <person name="Sun S."/>
            <person name="Cuomo C.A."/>
            <person name="Heitman J."/>
        </authorList>
    </citation>
    <scope>NUCLEOTIDE SEQUENCE</scope>
    <source>
        <strain evidence="3">CBS 10118</strain>
    </source>
</reference>
<feature type="compositionally biased region" description="Polar residues" evidence="1">
    <location>
        <begin position="172"/>
        <end position="200"/>
    </location>
</feature>
<feature type="region of interest" description="Disordered" evidence="1">
    <location>
        <begin position="356"/>
        <end position="390"/>
    </location>
</feature>
<reference evidence="2" key="3">
    <citation type="submission" date="2014-01" db="EMBL/GenBank/DDBJ databases">
        <title>Evolution of pathogenesis and genome organization in the Tremellales.</title>
        <authorList>
            <person name="Cuomo C."/>
            <person name="Litvintseva A."/>
            <person name="Heitman J."/>
            <person name="Chen Y."/>
            <person name="Sun S."/>
            <person name="Springer D."/>
            <person name="Dromer F."/>
            <person name="Young S."/>
            <person name="Zeng Q."/>
            <person name="Chapman S."/>
            <person name="Gujja S."/>
            <person name="Saif S."/>
            <person name="Birren B."/>
        </authorList>
    </citation>
    <scope>NUCLEOTIDE SEQUENCE</scope>
    <source>
        <strain evidence="2">CBS 10118</strain>
    </source>
</reference>
<dbReference type="GeneID" id="30208636"/>
<protein>
    <submittedName>
        <fullName evidence="2">Uncharacterized protein</fullName>
    </submittedName>
</protein>
<feature type="compositionally biased region" description="Polar residues" evidence="1">
    <location>
        <begin position="262"/>
        <end position="279"/>
    </location>
</feature>
<evidence type="ECO:0000256" key="1">
    <source>
        <dbReference type="SAM" id="MobiDB-lite"/>
    </source>
</evidence>